<evidence type="ECO:0000256" key="5">
    <source>
        <dbReference type="ARBA" id="ARBA00022692"/>
    </source>
</evidence>
<evidence type="ECO:0000256" key="3">
    <source>
        <dbReference type="ARBA" id="ARBA00022475"/>
    </source>
</evidence>
<dbReference type="CDD" id="cd06579">
    <property type="entry name" value="TM_PBP1_transp_AraH_like"/>
    <property type="match status" value="1"/>
</dbReference>
<keyword evidence="11" id="KW-1185">Reference proteome</keyword>
<dbReference type="Proteomes" id="UP000605897">
    <property type="component" value="Unassembled WGS sequence"/>
</dbReference>
<sequence>MTVPHGDLAEPDTEPAPATPGPARVRSTGTGGPKAPRWVPNRRNLPVAVIVTLAVAVLAAGALATPAFLTAENVLNIVRAASVVGIAALGMTFITMSGNYFSMSVEQTAAFSAVSFAMLMNTGIGWLLSVVCALLLGAVVGIAQGLVVAAGANPIITTLGAGAALFGLASVMTDQKQVNIQDNTALFIGTGRPLGVPVQTWALILLTVVFSVVLIRTRTGRQMTLVGANRHAAKASGLNVKLASLTAFTISGVAAGLAGVFAAAQTSRGIVNQFPDFNTEVIAAVLVGGTLVQGGRGSMWQTCLGAIFIAMVSNLLALRGYSFGVRITVEGVAVAIAVSTYALARRRSA</sequence>
<comment type="subcellular location">
    <subcellularLocation>
        <location evidence="1">Cell membrane</location>
        <topology evidence="1">Multi-pass membrane protein</topology>
    </subcellularLocation>
</comment>
<feature type="transmembrane region" description="Helical" evidence="9">
    <location>
        <begin position="81"/>
        <end position="103"/>
    </location>
</feature>
<dbReference type="InterPro" id="IPR001851">
    <property type="entry name" value="ABC_transp_permease"/>
</dbReference>
<dbReference type="Pfam" id="PF02653">
    <property type="entry name" value="BPD_transp_2"/>
    <property type="match status" value="1"/>
</dbReference>
<name>A0ABQ3JEZ0_9PSEU</name>
<reference evidence="11" key="1">
    <citation type="journal article" date="2019" name="Int. J. Syst. Evol. Microbiol.">
        <title>The Global Catalogue of Microorganisms (GCM) 10K type strain sequencing project: providing services to taxonomists for standard genome sequencing and annotation.</title>
        <authorList>
            <consortium name="The Broad Institute Genomics Platform"/>
            <consortium name="The Broad Institute Genome Sequencing Center for Infectious Disease"/>
            <person name="Wu L."/>
            <person name="Ma J."/>
        </authorList>
    </citation>
    <scope>NUCLEOTIDE SEQUENCE [LARGE SCALE GENOMIC DNA]</scope>
    <source>
        <strain evidence="11">CGMCC 4.7677</strain>
    </source>
</reference>
<protein>
    <submittedName>
        <fullName evidence="10">Sugar ABC transporter permease</fullName>
    </submittedName>
</protein>
<feature type="transmembrane region" description="Helical" evidence="9">
    <location>
        <begin position="198"/>
        <end position="217"/>
    </location>
</feature>
<dbReference type="RefSeq" id="WP_191247854.1">
    <property type="nucleotide sequence ID" value="NZ_BNAU01000007.1"/>
</dbReference>
<feature type="transmembrane region" description="Helical" evidence="9">
    <location>
        <begin position="155"/>
        <end position="173"/>
    </location>
</feature>
<evidence type="ECO:0000256" key="7">
    <source>
        <dbReference type="ARBA" id="ARBA00023136"/>
    </source>
</evidence>
<feature type="transmembrane region" description="Helical" evidence="9">
    <location>
        <begin position="299"/>
        <end position="317"/>
    </location>
</feature>
<comment type="caution">
    <text evidence="10">The sequence shown here is derived from an EMBL/GenBank/DDBJ whole genome shotgun (WGS) entry which is preliminary data.</text>
</comment>
<dbReference type="PANTHER" id="PTHR32196">
    <property type="entry name" value="ABC TRANSPORTER PERMEASE PROTEIN YPHD-RELATED-RELATED"/>
    <property type="match status" value="1"/>
</dbReference>
<evidence type="ECO:0000313" key="10">
    <source>
        <dbReference type="EMBL" id="GHF17200.1"/>
    </source>
</evidence>
<organism evidence="10 11">
    <name type="scientific">Amycolatopsis deserti</name>
    <dbReference type="NCBI Taxonomy" id="185696"/>
    <lineage>
        <taxon>Bacteria</taxon>
        <taxon>Bacillati</taxon>
        <taxon>Actinomycetota</taxon>
        <taxon>Actinomycetes</taxon>
        <taxon>Pseudonocardiales</taxon>
        <taxon>Pseudonocardiaceae</taxon>
        <taxon>Amycolatopsis</taxon>
    </lineage>
</organism>
<feature type="transmembrane region" description="Helical" evidence="9">
    <location>
        <begin position="47"/>
        <end position="69"/>
    </location>
</feature>
<keyword evidence="7 9" id="KW-0472">Membrane</keyword>
<feature type="transmembrane region" description="Helical" evidence="9">
    <location>
        <begin position="323"/>
        <end position="344"/>
    </location>
</feature>
<proteinExistence type="predicted"/>
<dbReference type="EMBL" id="BNAU01000007">
    <property type="protein sequence ID" value="GHF17200.1"/>
    <property type="molecule type" value="Genomic_DNA"/>
</dbReference>
<evidence type="ECO:0000256" key="6">
    <source>
        <dbReference type="ARBA" id="ARBA00022989"/>
    </source>
</evidence>
<keyword evidence="2" id="KW-0813">Transport</keyword>
<gene>
    <name evidence="10" type="ORF">GCM10017786_58950</name>
</gene>
<dbReference type="PANTHER" id="PTHR32196:SF21">
    <property type="entry name" value="ABC TRANSPORTER PERMEASE PROTEIN YPHD-RELATED"/>
    <property type="match status" value="1"/>
</dbReference>
<evidence type="ECO:0000313" key="11">
    <source>
        <dbReference type="Proteomes" id="UP000605897"/>
    </source>
</evidence>
<evidence type="ECO:0000256" key="2">
    <source>
        <dbReference type="ARBA" id="ARBA00022448"/>
    </source>
</evidence>
<accession>A0ABQ3JEZ0</accession>
<feature type="transmembrane region" description="Helical" evidence="9">
    <location>
        <begin position="123"/>
        <end position="143"/>
    </location>
</feature>
<evidence type="ECO:0000256" key="8">
    <source>
        <dbReference type="SAM" id="MobiDB-lite"/>
    </source>
</evidence>
<feature type="transmembrane region" description="Helical" evidence="9">
    <location>
        <begin position="238"/>
        <end position="262"/>
    </location>
</feature>
<keyword evidence="3" id="KW-1003">Cell membrane</keyword>
<keyword evidence="5 9" id="KW-0812">Transmembrane</keyword>
<keyword evidence="6 9" id="KW-1133">Transmembrane helix</keyword>
<feature type="region of interest" description="Disordered" evidence="8">
    <location>
        <begin position="1"/>
        <end position="37"/>
    </location>
</feature>
<evidence type="ECO:0000256" key="9">
    <source>
        <dbReference type="SAM" id="Phobius"/>
    </source>
</evidence>
<keyword evidence="4" id="KW-0997">Cell inner membrane</keyword>
<evidence type="ECO:0000256" key="4">
    <source>
        <dbReference type="ARBA" id="ARBA00022519"/>
    </source>
</evidence>
<evidence type="ECO:0000256" key="1">
    <source>
        <dbReference type="ARBA" id="ARBA00004651"/>
    </source>
</evidence>